<sequence length="428" mass="44886">MISVGRILVASTPVYGHLGPLTRIARALQDAGHEVVLLAGDTPGQGAEAPRRPPPASGRGSGSAPSARGTARWRPRWIKGRDEILDTFVVPLRAQADAVAGLLHPVGRTPRFDAVVADVSFLGVQPLLASCSPGLRPPVIGISVTPIMLPSQDCAPFGTALRPWDGPAGRTRNRQTDWLLRNGPLRVVQATIDTIAAGIGVGPGEITLFGAIARFDRVFQLGLPELEYPRRELPAFVEFVGPLPASCGCGSHLILDQRKPVVHVTQGTLDNADPTRLLLPAIRALAGDELTVIASTGGADTAITSLGAHDHPGVQVVDFACYCWLLPRTDLMITNGGYGGVQLAARDGVPLIVAGDTQDKAEVAARVAWSGIGLDLRSGRPRPRQIRNAVRRVLADRRCALKSAALAASAAGLGDPMERIVAAVGAAL</sequence>
<evidence type="ECO:0000256" key="1">
    <source>
        <dbReference type="SAM" id="MobiDB-lite"/>
    </source>
</evidence>
<dbReference type="InterPro" id="IPR002213">
    <property type="entry name" value="UDP_glucos_trans"/>
</dbReference>
<dbReference type="PANTHER" id="PTHR21015">
    <property type="entry name" value="UDP-N-ACETYLGLUCOSAMINE--N-ACETYLMURAMYL-(PENTAPEPTIDE) PYROPHOSPHORYL-UNDECAPRENOL N-ACETYLGLUCOSAMINE TRANSFERASE 1"/>
    <property type="match status" value="1"/>
</dbReference>
<protein>
    <submittedName>
        <fullName evidence="3">Glycosyl transferase</fullName>
    </submittedName>
</protein>
<gene>
    <name evidence="3" type="ORF">GCM10011575_20370</name>
</gene>
<dbReference type="Pfam" id="PF06722">
    <property type="entry name" value="EryCIII-like_C"/>
    <property type="match status" value="1"/>
</dbReference>
<keyword evidence="4" id="KW-1185">Reference proteome</keyword>
<dbReference type="CDD" id="cd03784">
    <property type="entry name" value="GT1_Gtf-like"/>
    <property type="match status" value="1"/>
</dbReference>
<organism evidence="3 4">
    <name type="scientific">Microlunatus endophyticus</name>
    <dbReference type="NCBI Taxonomy" id="1716077"/>
    <lineage>
        <taxon>Bacteria</taxon>
        <taxon>Bacillati</taxon>
        <taxon>Actinomycetota</taxon>
        <taxon>Actinomycetes</taxon>
        <taxon>Propionibacteriales</taxon>
        <taxon>Propionibacteriaceae</taxon>
        <taxon>Microlunatus</taxon>
    </lineage>
</organism>
<reference evidence="3" key="1">
    <citation type="journal article" date="2014" name="Int. J. Syst. Evol. Microbiol.">
        <title>Complete genome sequence of Corynebacterium casei LMG S-19264T (=DSM 44701T), isolated from a smear-ripened cheese.</title>
        <authorList>
            <consortium name="US DOE Joint Genome Institute (JGI-PGF)"/>
            <person name="Walter F."/>
            <person name="Albersmeier A."/>
            <person name="Kalinowski J."/>
            <person name="Ruckert C."/>
        </authorList>
    </citation>
    <scope>NUCLEOTIDE SEQUENCE</scope>
    <source>
        <strain evidence="3">CGMCC 4.7306</strain>
    </source>
</reference>
<dbReference type="Proteomes" id="UP000613840">
    <property type="component" value="Unassembled WGS sequence"/>
</dbReference>
<dbReference type="Gene3D" id="3.40.50.2000">
    <property type="entry name" value="Glycogen Phosphorylase B"/>
    <property type="match status" value="2"/>
</dbReference>
<proteinExistence type="predicted"/>
<accession>A0A917S8S4</accession>
<dbReference type="PANTHER" id="PTHR21015:SF22">
    <property type="entry name" value="GLYCOSYLTRANSFERASE"/>
    <property type="match status" value="1"/>
</dbReference>
<evidence type="ECO:0000313" key="3">
    <source>
        <dbReference type="EMBL" id="GGL61715.1"/>
    </source>
</evidence>
<dbReference type="GO" id="GO:0008194">
    <property type="term" value="F:UDP-glycosyltransferase activity"/>
    <property type="evidence" value="ECO:0007669"/>
    <property type="project" value="InterPro"/>
</dbReference>
<name>A0A917S8S4_9ACTN</name>
<feature type="region of interest" description="Disordered" evidence="1">
    <location>
        <begin position="41"/>
        <end position="72"/>
    </location>
</feature>
<dbReference type="EMBL" id="BMMZ01000004">
    <property type="protein sequence ID" value="GGL61715.1"/>
    <property type="molecule type" value="Genomic_DNA"/>
</dbReference>
<keyword evidence="3" id="KW-0808">Transferase</keyword>
<evidence type="ECO:0000313" key="4">
    <source>
        <dbReference type="Proteomes" id="UP000613840"/>
    </source>
</evidence>
<dbReference type="InterPro" id="IPR010610">
    <property type="entry name" value="EryCIII-like_C"/>
</dbReference>
<dbReference type="AlphaFoldDB" id="A0A917S8S4"/>
<reference evidence="3" key="2">
    <citation type="submission" date="2020-09" db="EMBL/GenBank/DDBJ databases">
        <authorList>
            <person name="Sun Q."/>
            <person name="Zhou Y."/>
        </authorList>
    </citation>
    <scope>NUCLEOTIDE SEQUENCE</scope>
    <source>
        <strain evidence="3">CGMCC 4.7306</strain>
    </source>
</reference>
<feature type="domain" description="Erythromycin biosynthesis protein CIII-like C-terminal" evidence="2">
    <location>
        <begin position="312"/>
        <end position="418"/>
    </location>
</feature>
<comment type="caution">
    <text evidence="3">The sequence shown here is derived from an EMBL/GenBank/DDBJ whole genome shotgun (WGS) entry which is preliminary data.</text>
</comment>
<evidence type="ECO:0000259" key="2">
    <source>
        <dbReference type="Pfam" id="PF06722"/>
    </source>
</evidence>
<dbReference type="SUPFAM" id="SSF53756">
    <property type="entry name" value="UDP-Glycosyltransferase/glycogen phosphorylase"/>
    <property type="match status" value="1"/>
</dbReference>
<dbReference type="GO" id="GO:0016758">
    <property type="term" value="F:hexosyltransferase activity"/>
    <property type="evidence" value="ECO:0007669"/>
    <property type="project" value="UniProtKB-ARBA"/>
</dbReference>